<feature type="compositionally biased region" description="Basic and acidic residues" evidence="10">
    <location>
        <begin position="650"/>
        <end position="668"/>
    </location>
</feature>
<reference evidence="13" key="1">
    <citation type="submission" date="2025-08" db="UniProtKB">
        <authorList>
            <consortium name="Ensembl"/>
        </authorList>
    </citation>
    <scope>IDENTIFICATION</scope>
</reference>
<evidence type="ECO:0000259" key="12">
    <source>
        <dbReference type="PROSITE" id="PS51511"/>
    </source>
</evidence>
<feature type="compositionally biased region" description="Polar residues" evidence="10">
    <location>
        <begin position="166"/>
        <end position="184"/>
    </location>
</feature>
<dbReference type="GO" id="GO:0006865">
    <property type="term" value="P:amino acid transport"/>
    <property type="evidence" value="ECO:0007669"/>
    <property type="project" value="UniProtKB-KW"/>
</dbReference>
<keyword evidence="5" id="KW-0029">Amino-acid transport</keyword>
<dbReference type="InterPro" id="IPR019018">
    <property type="entry name" value="Rab-bd_FIP-RBD"/>
</dbReference>
<feature type="region of interest" description="Disordered" evidence="10">
    <location>
        <begin position="1"/>
        <end position="45"/>
    </location>
</feature>
<dbReference type="GO" id="GO:0005769">
    <property type="term" value="C:early endosome"/>
    <property type="evidence" value="ECO:0007669"/>
    <property type="project" value="TreeGrafter"/>
</dbReference>
<dbReference type="GO" id="GO:0031267">
    <property type="term" value="F:small GTPase binding"/>
    <property type="evidence" value="ECO:0007669"/>
    <property type="project" value="InterPro"/>
</dbReference>
<feature type="transmembrane region" description="Helical" evidence="11">
    <location>
        <begin position="1603"/>
        <end position="1620"/>
    </location>
</feature>
<sequence length="1686" mass="179726">MSSGEEAGCRRAAGTPLSVRPSPPASPNVRVSERLGHPRRLSGTCRWRSAGTRPAVRLGHRRRRWHKLHSKAGKKEKERGEVEVSVQFTRTNLTASMFDLSVKDKPRSPFGKLKDKVKGKKKYDLESASAIIPSSVGALDGEDDFDVGGKKSKIKGFLKGKLRKSSLTQSNTSLGSDSTISSASLGPATSAAEVAKSPSRHSSLSTERSVRDFLPSPRLTHKRAFSDDVSQVSPVLEPKAIQSLKPKSDPVSRSSLCINGSHIYGDEPALQSPVPAPRSSAPLPVPGSPRRPEEGFGFAPLHPEPPEAPWGGFERTQQRDEPRFIPSPPSLVLQEELKVSTKAVTLSNHLGRARMEESSRSEGKPTQAAAPSALSAEARQEKRAEETRKEEKKPKGGFFHHGGAKSDAGGRGQGEKTGGSPAAGDERSRAGGWFASKEPKESPQKPSFPPGPHASTEVAGSLCSSADCSPSASLRLTDPEREPPAQNVGVPVPETTPPSHGDLPPPPPDERAAAGPPPLSEWDATFDAFATSRLNPELKKENVLASVAAAEGMAFIDDPDAASPADGSAEKGAKAFEKAEPQIGSEMPPALRSWTNFSGLDVGANLVSTTQEATVIEDVLSPVSAGSGGRRRKSSTPMVWAPAFLSGNTGEKEASAARTGEKRGGEDRDSNEEETSGAGENGWMTIATETASDLSESTQSIGQESAFGQRPFLSEGTFEAKSGPRAAACVLPRSKFPPEAASETLPGGNVAAVPPRVLPEAAVRRFPAAPEPGRDPQGAGGQEETFDIRTSVYRLQASMRLEAGEGRVRLSSDVRERHVVLSPWTGVRGEQEEAAVPGSDVSASAPPPKPPRWFAAAGGRGDGEEEACDPEARRQGGEERREGVEGLKGDVEPPRRRPSGETAVPAPPSPAAPGAATAEAAPEIPASGGAEDAATDSEPDAGAKAAELAEWDTPLGTDPSEMSGEDAAEQFETCPSKLSLESWSRPALPPLSPGPAGGAEVETAAEQERFPKELSVSGLTPSSRLDSGQPEAFWTAVEEQEAAGCPQRLARGHSPPRPEPAWGHGAGRHGQAQGRPSAGEPEGPRRRCSADGKIDFKKADFWKPEAEERSERDASVPGNPFVPAVSPIAPSNPFAEKPPDSLPVRAVLPERLAQGFGFPQLPEEALQQGFQPANLPREPLGKPPSLHASQPLAFSTPFLVAATNPERFEFPSPVACPASGGVPAATSRAAAAQPCPLLQSGDTQASALVVLPRETQPAEKPFCQQTTSPHLVKPISAAVQEAPSEKKQQQHKSSLTAALSNGLEKLKTVTTGSIQPVAPSSQPEKADSKKLKDPAVLDQSAKYYHLTHDELIQLLLQREKELSKKEEHIQELENYIDQLLTSFYGRFRHFLDIIDPRTLFVTESRLKEAVQLLEDYKHGTLPPGVTNKELWAAQKIKQAIIHPDTNETIFMPFRMSGYIPFGTPIVVGLLLPNQTLASTVFWQWLNQSHNACVNYANRNATKPSPTSKFIQGYLGAVISAVSIAVGLNVLVQRANKFTPATRLLIQRFVPFPAVASANICNVVLMRHTELEEGIDVLDNNGNIVGSSRIAAKHALLETALTRVVLPMPILVLPPIIMSILEKTSLLRSRPRMILPVQSLVCLAAFGLALPLAISLFPQMSEIETARLEPEIAMATASKTVVYNKGL</sequence>
<feature type="compositionally biased region" description="Polar residues" evidence="10">
    <location>
        <begin position="1310"/>
        <end position="1323"/>
    </location>
</feature>
<feature type="region of interest" description="Disordered" evidence="10">
    <location>
        <begin position="802"/>
        <end position="1141"/>
    </location>
</feature>
<dbReference type="GeneTree" id="ENSGT01030000234641"/>
<dbReference type="Proteomes" id="UP000694426">
    <property type="component" value="Unplaced"/>
</dbReference>
<dbReference type="GO" id="GO:0031966">
    <property type="term" value="C:mitochondrial membrane"/>
    <property type="evidence" value="ECO:0007669"/>
    <property type="project" value="UniProtKB-SubCell"/>
</dbReference>
<reference evidence="13" key="2">
    <citation type="submission" date="2025-09" db="UniProtKB">
        <authorList>
            <consortium name="Ensembl"/>
        </authorList>
    </citation>
    <scope>IDENTIFICATION</scope>
</reference>
<evidence type="ECO:0000256" key="9">
    <source>
        <dbReference type="SAM" id="Coils"/>
    </source>
</evidence>
<dbReference type="GO" id="GO:0015075">
    <property type="term" value="F:monoatomic ion transmembrane transporter activity"/>
    <property type="evidence" value="ECO:0007669"/>
    <property type="project" value="InterPro"/>
</dbReference>
<name>A0A8B9CED4_9AVES</name>
<evidence type="ECO:0000256" key="8">
    <source>
        <dbReference type="ARBA" id="ARBA00023136"/>
    </source>
</evidence>
<dbReference type="Gene3D" id="1.20.5.2440">
    <property type="match status" value="1"/>
</dbReference>
<dbReference type="NCBIfam" id="TIGR00798">
    <property type="entry name" value="mtc"/>
    <property type="match status" value="1"/>
</dbReference>
<dbReference type="InterPro" id="IPR004686">
    <property type="entry name" value="Mtc"/>
</dbReference>
<feature type="compositionally biased region" description="Basic and acidic residues" evidence="10">
    <location>
        <begin position="870"/>
        <end position="899"/>
    </location>
</feature>
<feature type="region of interest" description="Disordered" evidence="10">
    <location>
        <begin position="767"/>
        <end position="787"/>
    </location>
</feature>
<dbReference type="Pfam" id="PF03820">
    <property type="entry name" value="SFXNs"/>
    <property type="match status" value="1"/>
</dbReference>
<feature type="region of interest" description="Disordered" evidence="10">
    <location>
        <begin position="348"/>
        <end position="522"/>
    </location>
</feature>
<keyword evidence="14" id="KW-1185">Reference proteome</keyword>
<evidence type="ECO:0000256" key="11">
    <source>
        <dbReference type="SAM" id="Phobius"/>
    </source>
</evidence>
<comment type="similarity">
    <text evidence="2">Belongs to the sideroflexin family.</text>
</comment>
<comment type="subcellular location">
    <subcellularLocation>
        <location evidence="1">Mitochondrion membrane</location>
        <topology evidence="1">Multi-pass membrane protein</topology>
    </subcellularLocation>
</comment>
<feature type="compositionally biased region" description="Polar residues" evidence="10">
    <location>
        <begin position="687"/>
        <end position="703"/>
    </location>
</feature>
<dbReference type="Ensembl" id="ENSABRT00000026541.1">
    <property type="protein sequence ID" value="ENSABRP00000018826.1"/>
    <property type="gene ID" value="ENSABRG00000016170.1"/>
</dbReference>
<feature type="region of interest" description="Disordered" evidence="10">
    <location>
        <begin position="623"/>
        <end position="709"/>
    </location>
</feature>
<protein>
    <recommendedName>
        <fullName evidence="12">FIP-RBD domain-containing protein</fullName>
    </recommendedName>
</protein>
<feature type="compositionally biased region" description="Basic and acidic residues" evidence="10">
    <location>
        <begin position="802"/>
        <end position="819"/>
    </location>
</feature>
<keyword evidence="4 11" id="KW-0812">Transmembrane</keyword>
<evidence type="ECO:0000256" key="5">
    <source>
        <dbReference type="ARBA" id="ARBA00022970"/>
    </source>
</evidence>
<feature type="coiled-coil region" evidence="9">
    <location>
        <begin position="1355"/>
        <end position="1382"/>
    </location>
</feature>
<feature type="region of interest" description="Disordered" evidence="10">
    <location>
        <begin position="558"/>
        <end position="590"/>
    </location>
</feature>
<feature type="compositionally biased region" description="Basic and acidic residues" evidence="10">
    <location>
        <begin position="353"/>
        <end position="363"/>
    </location>
</feature>
<feature type="compositionally biased region" description="Polar residues" evidence="10">
    <location>
        <begin position="462"/>
        <end position="474"/>
    </location>
</feature>
<dbReference type="PANTHER" id="PTHR15746:SF14">
    <property type="entry name" value="RAB11 FAMILY-INTERACTING PROTEIN 5"/>
    <property type="match status" value="1"/>
</dbReference>
<keyword evidence="7" id="KW-0496">Mitochondrion</keyword>
<feature type="compositionally biased region" description="Low complexity" evidence="10">
    <location>
        <begin position="368"/>
        <end position="377"/>
    </location>
</feature>
<feature type="compositionally biased region" description="Basic and acidic residues" evidence="10">
    <location>
        <begin position="568"/>
        <end position="580"/>
    </location>
</feature>
<evidence type="ECO:0000256" key="1">
    <source>
        <dbReference type="ARBA" id="ARBA00004225"/>
    </source>
</evidence>
<evidence type="ECO:0000256" key="2">
    <source>
        <dbReference type="ARBA" id="ARBA00005974"/>
    </source>
</evidence>
<feature type="domain" description="FIP-RBD" evidence="12">
    <location>
        <begin position="1332"/>
        <end position="1394"/>
    </location>
</feature>
<evidence type="ECO:0000256" key="3">
    <source>
        <dbReference type="ARBA" id="ARBA00022448"/>
    </source>
</evidence>
<feature type="region of interest" description="Disordered" evidence="10">
    <location>
        <begin position="166"/>
        <end position="211"/>
    </location>
</feature>
<organism evidence="13 14">
    <name type="scientific">Anser brachyrhynchus</name>
    <name type="common">Pink-footed goose</name>
    <dbReference type="NCBI Taxonomy" id="132585"/>
    <lineage>
        <taxon>Eukaryota</taxon>
        <taxon>Metazoa</taxon>
        <taxon>Chordata</taxon>
        <taxon>Craniata</taxon>
        <taxon>Vertebrata</taxon>
        <taxon>Euteleostomi</taxon>
        <taxon>Archelosauria</taxon>
        <taxon>Archosauria</taxon>
        <taxon>Dinosauria</taxon>
        <taxon>Saurischia</taxon>
        <taxon>Theropoda</taxon>
        <taxon>Coelurosauria</taxon>
        <taxon>Aves</taxon>
        <taxon>Neognathae</taxon>
        <taxon>Galloanserae</taxon>
        <taxon>Anseriformes</taxon>
        <taxon>Anatidae</taxon>
        <taxon>Anserinae</taxon>
        <taxon>Anser</taxon>
    </lineage>
</organism>
<evidence type="ECO:0000256" key="6">
    <source>
        <dbReference type="ARBA" id="ARBA00022989"/>
    </source>
</evidence>
<dbReference type="GO" id="GO:0045055">
    <property type="term" value="P:regulated exocytosis"/>
    <property type="evidence" value="ECO:0007669"/>
    <property type="project" value="TreeGrafter"/>
</dbReference>
<feature type="compositionally biased region" description="Basic and acidic residues" evidence="10">
    <location>
        <begin position="378"/>
        <end position="394"/>
    </location>
</feature>
<dbReference type="GO" id="GO:0055037">
    <property type="term" value="C:recycling endosome"/>
    <property type="evidence" value="ECO:0007669"/>
    <property type="project" value="TreeGrafter"/>
</dbReference>
<feature type="transmembrane region" description="Helical" evidence="11">
    <location>
        <begin position="1543"/>
        <end position="1564"/>
    </location>
</feature>
<accession>A0A8B9CED4</accession>
<keyword evidence="9" id="KW-0175">Coiled coil</keyword>
<evidence type="ECO:0000313" key="14">
    <source>
        <dbReference type="Proteomes" id="UP000694426"/>
    </source>
</evidence>
<dbReference type="PANTHER" id="PTHR15746">
    <property type="entry name" value="RAB11-RELATED"/>
    <property type="match status" value="1"/>
</dbReference>
<evidence type="ECO:0000256" key="4">
    <source>
        <dbReference type="ARBA" id="ARBA00022692"/>
    </source>
</evidence>
<keyword evidence="8 11" id="KW-0472">Membrane</keyword>
<feature type="region of interest" description="Disordered" evidence="10">
    <location>
        <begin position="267"/>
        <end position="329"/>
    </location>
</feature>
<keyword evidence="6 11" id="KW-1133">Transmembrane helix</keyword>
<evidence type="ECO:0000256" key="10">
    <source>
        <dbReference type="SAM" id="MobiDB-lite"/>
    </source>
</evidence>
<feature type="transmembrane region" description="Helical" evidence="11">
    <location>
        <begin position="1632"/>
        <end position="1653"/>
    </location>
</feature>
<dbReference type="GO" id="GO:0045335">
    <property type="term" value="C:phagocytic vesicle"/>
    <property type="evidence" value="ECO:0007669"/>
    <property type="project" value="TreeGrafter"/>
</dbReference>
<feature type="transmembrane region" description="Helical" evidence="11">
    <location>
        <begin position="1512"/>
        <end position="1531"/>
    </location>
</feature>
<dbReference type="InterPro" id="IPR037789">
    <property type="entry name" value="FIP_classI"/>
</dbReference>
<feature type="region of interest" description="Disordered" evidence="10">
    <location>
        <begin position="1310"/>
        <end position="1332"/>
    </location>
</feature>
<feature type="compositionally biased region" description="Low complexity" evidence="10">
    <location>
        <begin position="912"/>
        <end position="926"/>
    </location>
</feature>
<dbReference type="PROSITE" id="PS51511">
    <property type="entry name" value="FIP_RBD"/>
    <property type="match status" value="1"/>
</dbReference>
<feature type="compositionally biased region" description="Polar residues" evidence="10">
    <location>
        <begin position="1017"/>
        <end position="1026"/>
    </location>
</feature>
<feature type="compositionally biased region" description="Basic and acidic residues" evidence="10">
    <location>
        <begin position="1082"/>
        <end position="1114"/>
    </location>
</feature>
<evidence type="ECO:0000256" key="7">
    <source>
        <dbReference type="ARBA" id="ARBA00023128"/>
    </source>
</evidence>
<keyword evidence="3" id="KW-0813">Transport</keyword>
<dbReference type="GO" id="GO:0030141">
    <property type="term" value="C:secretory granule"/>
    <property type="evidence" value="ECO:0007669"/>
    <property type="project" value="TreeGrafter"/>
</dbReference>
<evidence type="ECO:0000313" key="13">
    <source>
        <dbReference type="Ensembl" id="ENSABRP00000018826.1"/>
    </source>
</evidence>
<proteinExistence type="inferred from homology"/>